<evidence type="ECO:0000256" key="7">
    <source>
        <dbReference type="SAM" id="Phobius"/>
    </source>
</evidence>
<feature type="transmembrane region" description="Helical" evidence="7">
    <location>
        <begin position="129"/>
        <end position="152"/>
    </location>
</feature>
<evidence type="ECO:0000256" key="2">
    <source>
        <dbReference type="ARBA" id="ARBA00010792"/>
    </source>
</evidence>
<feature type="transmembrane region" description="Helical" evidence="7">
    <location>
        <begin position="44"/>
        <end position="66"/>
    </location>
</feature>
<feature type="transmembrane region" description="Helical" evidence="7">
    <location>
        <begin position="164"/>
        <end position="182"/>
    </location>
</feature>
<accession>A0ABU5T728</accession>
<evidence type="ECO:0000259" key="8">
    <source>
        <dbReference type="Pfam" id="PF09335"/>
    </source>
</evidence>
<dbReference type="Pfam" id="PF09335">
    <property type="entry name" value="VTT_dom"/>
    <property type="match status" value="1"/>
</dbReference>
<sequence length="204" mass="21418">MDAWTALLFGLVPIVAADSFFPSVPAEVAVATGGSLASEGRGNLALVILLSAVGSWLGDAALYLLVKHSLSPLVDRWRWGRRLHSMTREGLEELGRSGAFIMVLGARFLPGGRLASCVTAGITRMPTRAYLASDAIGGVLWSAWMAGIGFVAHTATDLPFWESAFIGAGISTALALAVGGVLSRRARRRRAALHAESTTSADGR</sequence>
<organism evidence="9 10">
    <name type="scientific">Sinomonas terricola</name>
    <dbReference type="NCBI Taxonomy" id="3110330"/>
    <lineage>
        <taxon>Bacteria</taxon>
        <taxon>Bacillati</taxon>
        <taxon>Actinomycetota</taxon>
        <taxon>Actinomycetes</taxon>
        <taxon>Micrococcales</taxon>
        <taxon>Micrococcaceae</taxon>
        <taxon>Sinomonas</taxon>
    </lineage>
</organism>
<keyword evidence="5 7" id="KW-1133">Transmembrane helix</keyword>
<proteinExistence type="inferred from homology"/>
<keyword evidence="10" id="KW-1185">Reference proteome</keyword>
<keyword evidence="6 7" id="KW-0472">Membrane</keyword>
<evidence type="ECO:0000256" key="1">
    <source>
        <dbReference type="ARBA" id="ARBA00004651"/>
    </source>
</evidence>
<evidence type="ECO:0000313" key="10">
    <source>
        <dbReference type="Proteomes" id="UP001304769"/>
    </source>
</evidence>
<comment type="similarity">
    <text evidence="2">Belongs to the DedA family.</text>
</comment>
<keyword evidence="3" id="KW-1003">Cell membrane</keyword>
<name>A0ABU5T728_9MICC</name>
<keyword evidence="4 7" id="KW-0812">Transmembrane</keyword>
<comment type="subcellular location">
    <subcellularLocation>
        <location evidence="1">Cell membrane</location>
        <topology evidence="1">Multi-pass membrane protein</topology>
    </subcellularLocation>
</comment>
<dbReference type="PANTHER" id="PTHR42709:SF6">
    <property type="entry name" value="UNDECAPRENYL PHOSPHATE TRANSPORTER A"/>
    <property type="match status" value="1"/>
</dbReference>
<protein>
    <submittedName>
        <fullName evidence="9">VTT domain-containing protein</fullName>
    </submittedName>
</protein>
<evidence type="ECO:0000256" key="3">
    <source>
        <dbReference type="ARBA" id="ARBA00022475"/>
    </source>
</evidence>
<evidence type="ECO:0000313" key="9">
    <source>
        <dbReference type="EMBL" id="MEA5455393.1"/>
    </source>
</evidence>
<dbReference type="Proteomes" id="UP001304769">
    <property type="component" value="Unassembled WGS sequence"/>
</dbReference>
<dbReference type="PANTHER" id="PTHR42709">
    <property type="entry name" value="ALKALINE PHOSPHATASE LIKE PROTEIN"/>
    <property type="match status" value="1"/>
</dbReference>
<evidence type="ECO:0000256" key="5">
    <source>
        <dbReference type="ARBA" id="ARBA00022989"/>
    </source>
</evidence>
<feature type="domain" description="VTT" evidence="8">
    <location>
        <begin position="24"/>
        <end position="149"/>
    </location>
</feature>
<dbReference type="EMBL" id="JAYGGQ010000008">
    <property type="protein sequence ID" value="MEA5455393.1"/>
    <property type="molecule type" value="Genomic_DNA"/>
</dbReference>
<comment type="caution">
    <text evidence="9">The sequence shown here is derived from an EMBL/GenBank/DDBJ whole genome shotgun (WGS) entry which is preliminary data.</text>
</comment>
<gene>
    <name evidence="9" type="ORF">SPF06_11735</name>
</gene>
<evidence type="ECO:0000256" key="4">
    <source>
        <dbReference type="ARBA" id="ARBA00022692"/>
    </source>
</evidence>
<dbReference type="InterPro" id="IPR032816">
    <property type="entry name" value="VTT_dom"/>
</dbReference>
<dbReference type="InterPro" id="IPR051311">
    <property type="entry name" value="DedA_domain"/>
</dbReference>
<reference evidence="9 10" key="1">
    <citation type="submission" date="2023-12" db="EMBL/GenBank/DDBJ databases">
        <title>Sinomonas terricola sp. nov, isolated from litchi orchard soil in Guangdong, PR China.</title>
        <authorList>
            <person name="Jiaxin W."/>
            <person name="Yang Z."/>
            <person name="Honghui Z."/>
        </authorList>
    </citation>
    <scope>NUCLEOTIDE SEQUENCE [LARGE SCALE GENOMIC DNA]</scope>
    <source>
        <strain evidence="9 10">JGH33</strain>
    </source>
</reference>
<evidence type="ECO:0000256" key="6">
    <source>
        <dbReference type="ARBA" id="ARBA00023136"/>
    </source>
</evidence>
<dbReference type="RefSeq" id="WP_323279246.1">
    <property type="nucleotide sequence ID" value="NZ_JAYGGQ010000008.1"/>
</dbReference>